<protein>
    <submittedName>
        <fullName evidence="1">Uncharacterized protein</fullName>
    </submittedName>
</protein>
<accession>A0A8J3KK92</accession>
<proteinExistence type="predicted"/>
<dbReference type="EMBL" id="BONH01000016">
    <property type="protein sequence ID" value="GIF98550.1"/>
    <property type="molecule type" value="Genomic_DNA"/>
</dbReference>
<organism evidence="1 2">
    <name type="scientific">Catellatospora citrea</name>
    <dbReference type="NCBI Taxonomy" id="53366"/>
    <lineage>
        <taxon>Bacteria</taxon>
        <taxon>Bacillati</taxon>
        <taxon>Actinomycetota</taxon>
        <taxon>Actinomycetes</taxon>
        <taxon>Micromonosporales</taxon>
        <taxon>Micromonosporaceae</taxon>
        <taxon>Catellatospora</taxon>
    </lineage>
</organism>
<evidence type="ECO:0000313" key="2">
    <source>
        <dbReference type="Proteomes" id="UP000659904"/>
    </source>
</evidence>
<evidence type="ECO:0000313" key="1">
    <source>
        <dbReference type="EMBL" id="GIF98550.1"/>
    </source>
</evidence>
<dbReference type="AlphaFoldDB" id="A0A8J3KK92"/>
<sequence length="131" mass="14347">MRSLTTEQFGVYARRQIAAADDILGRHGRLRGDLCGCGRLWPCPVVATCVQMREHFLARLALIEATTRLPVVSPGRVQAPAAKAAAWRLGTHECRGEPGTGHRRAGRGRVLDVLRAGLSRVLGPDGRFRIR</sequence>
<comment type="caution">
    <text evidence="1">The sequence shown here is derived from an EMBL/GenBank/DDBJ whole genome shotgun (WGS) entry which is preliminary data.</text>
</comment>
<gene>
    <name evidence="1" type="ORF">Cci01nite_36440</name>
</gene>
<dbReference type="Proteomes" id="UP000659904">
    <property type="component" value="Unassembled WGS sequence"/>
</dbReference>
<keyword evidence="2" id="KW-1185">Reference proteome</keyword>
<name>A0A8J3KK92_9ACTN</name>
<reference evidence="1 2" key="1">
    <citation type="submission" date="2021-01" db="EMBL/GenBank/DDBJ databases">
        <title>Whole genome shotgun sequence of Catellatospora citrea NBRC 14495.</title>
        <authorList>
            <person name="Komaki H."/>
            <person name="Tamura T."/>
        </authorList>
    </citation>
    <scope>NUCLEOTIDE SEQUENCE [LARGE SCALE GENOMIC DNA]</scope>
    <source>
        <strain evidence="1 2">NBRC 14495</strain>
    </source>
</reference>